<proteinExistence type="predicted"/>
<dbReference type="EMBL" id="JAMJEV010000016">
    <property type="protein sequence ID" value="MDO0824649.1"/>
    <property type="molecule type" value="Genomic_DNA"/>
</dbReference>
<dbReference type="InterPro" id="IPR029063">
    <property type="entry name" value="SAM-dependent_MTases_sf"/>
</dbReference>
<accession>A0ABT8QTH0</accession>
<comment type="caution">
    <text evidence="1">The sequence shown here is derived from an EMBL/GenBank/DDBJ whole genome shotgun (WGS) entry which is preliminary data.</text>
</comment>
<reference evidence="1" key="1">
    <citation type="submission" date="2022-05" db="EMBL/GenBank/DDBJ databases">
        <title>Expanded diversity of anoxic marine methylotrophy in a Black Sea sulfate reducing microorganism.</title>
        <authorList>
            <person name="Fischer P.Q."/>
            <person name="Stams A.J.M."/>
            <person name="Villanueva L."/>
            <person name="Sousa D.Z."/>
        </authorList>
    </citation>
    <scope>NUCLEOTIDE SEQUENCE</scope>
    <source>
        <strain evidence="1">P130</strain>
    </source>
</reference>
<dbReference type="Proteomes" id="UP001176021">
    <property type="component" value="Unassembled WGS sequence"/>
</dbReference>
<protein>
    <submittedName>
        <fullName evidence="1">Uncharacterized protein</fullName>
    </submittedName>
</protein>
<dbReference type="SUPFAM" id="SSF53335">
    <property type="entry name" value="S-adenosyl-L-methionine-dependent methyltransferases"/>
    <property type="match status" value="1"/>
</dbReference>
<keyword evidence="2" id="KW-1185">Reference proteome</keyword>
<dbReference type="RefSeq" id="WP_302049506.1">
    <property type="nucleotide sequence ID" value="NZ_JAMJEV010000016.1"/>
</dbReference>
<evidence type="ECO:0000313" key="1">
    <source>
        <dbReference type="EMBL" id="MDO0824649.1"/>
    </source>
</evidence>
<gene>
    <name evidence="1" type="ORF">M8H41_17580</name>
</gene>
<evidence type="ECO:0000313" key="2">
    <source>
        <dbReference type="Proteomes" id="UP001176021"/>
    </source>
</evidence>
<sequence length="120" mass="14032">MSVIYLISDLKEHAWKIKKALKPGGVYYATYTDYNGNPSLPEMKKKIDQNGSVPMILHDLDDIANAFLQEGFTVGIWRLIPDSFIELSQPDRFFQRISHRMLYEYEQAYIFRFVVPDHAD</sequence>
<organism evidence="1 2">
    <name type="scientific">Desulfosporosinus nitroreducens</name>
    <dbReference type="NCBI Taxonomy" id="2018668"/>
    <lineage>
        <taxon>Bacteria</taxon>
        <taxon>Bacillati</taxon>
        <taxon>Bacillota</taxon>
        <taxon>Clostridia</taxon>
        <taxon>Eubacteriales</taxon>
        <taxon>Desulfitobacteriaceae</taxon>
        <taxon>Desulfosporosinus</taxon>
    </lineage>
</organism>
<name>A0ABT8QTH0_9FIRM</name>